<keyword evidence="2" id="KW-1185">Reference proteome</keyword>
<evidence type="ECO:0000313" key="1">
    <source>
        <dbReference type="EMBL" id="GBM71731.1"/>
    </source>
</evidence>
<organism evidence="1 2">
    <name type="scientific">Araneus ventricosus</name>
    <name type="common">Orbweaver spider</name>
    <name type="synonym">Epeira ventricosa</name>
    <dbReference type="NCBI Taxonomy" id="182803"/>
    <lineage>
        <taxon>Eukaryota</taxon>
        <taxon>Metazoa</taxon>
        <taxon>Ecdysozoa</taxon>
        <taxon>Arthropoda</taxon>
        <taxon>Chelicerata</taxon>
        <taxon>Arachnida</taxon>
        <taxon>Araneae</taxon>
        <taxon>Araneomorphae</taxon>
        <taxon>Entelegynae</taxon>
        <taxon>Araneoidea</taxon>
        <taxon>Araneidae</taxon>
        <taxon>Araneus</taxon>
    </lineage>
</organism>
<dbReference type="EMBL" id="BGPR01002330">
    <property type="protein sequence ID" value="GBM71731.1"/>
    <property type="molecule type" value="Genomic_DNA"/>
</dbReference>
<gene>
    <name evidence="1" type="ORF">AVEN_126303_1</name>
</gene>
<reference evidence="1 2" key="1">
    <citation type="journal article" date="2019" name="Sci. Rep.">
        <title>Orb-weaving spider Araneus ventricosus genome elucidates the spidroin gene catalogue.</title>
        <authorList>
            <person name="Kono N."/>
            <person name="Nakamura H."/>
            <person name="Ohtoshi R."/>
            <person name="Moran D.A.P."/>
            <person name="Shinohara A."/>
            <person name="Yoshida Y."/>
            <person name="Fujiwara M."/>
            <person name="Mori M."/>
            <person name="Tomita M."/>
            <person name="Arakawa K."/>
        </authorList>
    </citation>
    <scope>NUCLEOTIDE SEQUENCE [LARGE SCALE GENOMIC DNA]</scope>
</reference>
<dbReference type="Proteomes" id="UP000499080">
    <property type="component" value="Unassembled WGS sequence"/>
</dbReference>
<proteinExistence type="predicted"/>
<evidence type="ECO:0000313" key="2">
    <source>
        <dbReference type="Proteomes" id="UP000499080"/>
    </source>
</evidence>
<sequence>MNNSHLWVSENPLATGQQGTLQHFSISVWTATVEDCLPPMSVRKPAIGGYFNTPASAFGLALWKVVCHQWASENPPVTRQQGTLRPPNKPAIQPFALLQALIRKVPLAILYCVSDSMILRKNCLVMSTNF</sequence>
<accession>A0A4Y2I1Y6</accession>
<dbReference type="AlphaFoldDB" id="A0A4Y2I1Y6"/>
<comment type="caution">
    <text evidence="1">The sequence shown here is derived from an EMBL/GenBank/DDBJ whole genome shotgun (WGS) entry which is preliminary data.</text>
</comment>
<protein>
    <submittedName>
        <fullName evidence="1">Uncharacterized protein</fullName>
    </submittedName>
</protein>
<name>A0A4Y2I1Y6_ARAVE</name>